<evidence type="ECO:0008006" key="4">
    <source>
        <dbReference type="Google" id="ProtNLM"/>
    </source>
</evidence>
<protein>
    <recommendedName>
        <fullName evidence="4">Secreted protein</fullName>
    </recommendedName>
</protein>
<evidence type="ECO:0000313" key="2">
    <source>
        <dbReference type="EMBL" id="BAL90546.1"/>
    </source>
</evidence>
<reference evidence="2 3" key="1">
    <citation type="submission" date="2012-02" db="EMBL/GenBank/DDBJ databases">
        <title>Complete genome sequence of Actinoplanes missouriensis 431 (= NBRC 102363).</title>
        <authorList>
            <person name="Ohnishi Y."/>
            <person name="Ishikawa J."/>
            <person name="Sekine M."/>
            <person name="Hosoyama A."/>
            <person name="Harada T."/>
            <person name="Narita H."/>
            <person name="Hata T."/>
            <person name="Konno Y."/>
            <person name="Tutikane K."/>
            <person name="Fujita N."/>
            <person name="Horinouchi S."/>
            <person name="Hayakawa M."/>
        </authorList>
    </citation>
    <scope>NUCLEOTIDE SEQUENCE [LARGE SCALE GENOMIC DNA]</scope>
    <source>
        <strain evidence="3">ATCC 14538 / DSM 43046 / CBS 188.64 / JCM 3121 / NBRC 102363 / NCIMB 12654 / NRRL B-3342 / UNCC 431</strain>
    </source>
</reference>
<feature type="transmembrane region" description="Helical" evidence="1">
    <location>
        <begin position="400"/>
        <end position="422"/>
    </location>
</feature>
<keyword evidence="3" id="KW-1185">Reference proteome</keyword>
<keyword evidence="1" id="KW-0472">Membrane</keyword>
<feature type="transmembrane region" description="Helical" evidence="1">
    <location>
        <begin position="203"/>
        <end position="226"/>
    </location>
</feature>
<keyword evidence="1" id="KW-1133">Transmembrane helix</keyword>
<dbReference type="Proteomes" id="UP000007882">
    <property type="component" value="Chromosome"/>
</dbReference>
<dbReference type="RefSeq" id="WP_014445434.1">
    <property type="nucleotide sequence ID" value="NC_017093.1"/>
</dbReference>
<dbReference type="PATRIC" id="fig|512565.3.peg.5320"/>
<dbReference type="KEGG" id="ams:AMIS_53260"/>
<organism evidence="2 3">
    <name type="scientific">Actinoplanes missouriensis (strain ATCC 14538 / DSM 43046 / CBS 188.64 / JCM 3121 / NBRC 102363 / NCIMB 12654 / NRRL B-3342 / UNCC 431)</name>
    <dbReference type="NCBI Taxonomy" id="512565"/>
    <lineage>
        <taxon>Bacteria</taxon>
        <taxon>Bacillati</taxon>
        <taxon>Actinomycetota</taxon>
        <taxon>Actinomycetes</taxon>
        <taxon>Micromonosporales</taxon>
        <taxon>Micromonosporaceae</taxon>
        <taxon>Actinoplanes</taxon>
    </lineage>
</organism>
<evidence type="ECO:0000256" key="1">
    <source>
        <dbReference type="SAM" id="Phobius"/>
    </source>
</evidence>
<proteinExistence type="predicted"/>
<feature type="transmembrane region" description="Helical" evidence="1">
    <location>
        <begin position="33"/>
        <end position="57"/>
    </location>
</feature>
<name>I0HC09_ACTM4</name>
<dbReference type="eggNOG" id="COG5278">
    <property type="taxonomic scope" value="Bacteria"/>
</dbReference>
<evidence type="ECO:0000313" key="3">
    <source>
        <dbReference type="Proteomes" id="UP000007882"/>
    </source>
</evidence>
<dbReference type="EMBL" id="AP012319">
    <property type="protein sequence ID" value="BAL90546.1"/>
    <property type="molecule type" value="Genomic_DNA"/>
</dbReference>
<dbReference type="AlphaFoldDB" id="I0HC09"/>
<gene>
    <name evidence="2" type="ordered locus">AMIS_53260</name>
</gene>
<feature type="transmembrane region" description="Helical" evidence="1">
    <location>
        <begin position="238"/>
        <end position="258"/>
    </location>
</feature>
<dbReference type="STRING" id="512565.AMIS_53260"/>
<sequence length="430" mass="45776">MTTALAQRPTAGGRGVLRRVGQLRHTSPGRLQLLLVVLLVLGALTGLVAGVTAQSAAGGTADLRDRAQPLLAEAETVYSALAEADTIAAQAFLAGGLEPRELTQRYEERLAQATTALTAASRRTPEGSAAAEAVHALAAGTTRYAALVATARAANRQGLPVGASYLTTASELNQRTLQPQAQALFQFASRELDAGYEQARSSWWLILLLVLVVGLTLALVGTQVYLSHATRRTFNVPLVAATALTVLLMAATGVLFALQRDHLRAAGEDGSAPVTALAERRILALRERASEALTLAARGGDDMHEDDFREAQSRLTFDDRELLTEAALMHQARAQHDAYLRLHEKVRELDDNGDYDAAVKLAVGTESTEAFAALTETLDQALTARRAIFDAEIQHAGRGLGALTVLAPLLALTVCVLAALGLRARLEEYR</sequence>
<dbReference type="OrthoDB" id="3218196at2"/>
<accession>I0HC09</accession>
<dbReference type="HOGENOM" id="CLU_038241_1_0_11"/>
<keyword evidence="1" id="KW-0812">Transmembrane</keyword>